<gene>
    <name evidence="3" type="ORF">D0Z07_1492</name>
</gene>
<protein>
    <submittedName>
        <fullName evidence="3">Hydrolase</fullName>
    </submittedName>
</protein>
<dbReference type="Gene3D" id="3.40.50.1820">
    <property type="entry name" value="alpha/beta hydrolase"/>
    <property type="match status" value="1"/>
</dbReference>
<comment type="similarity">
    <text evidence="1">Belongs to the AB hydrolase superfamily. AB hydrolase 2 family.</text>
</comment>
<dbReference type="InterPro" id="IPR003140">
    <property type="entry name" value="PLipase/COase/thioEstase"/>
</dbReference>
<dbReference type="OrthoDB" id="437457at2759"/>
<name>A0A9P6VPL1_9HELO</name>
<keyword evidence="4" id="KW-1185">Reference proteome</keyword>
<dbReference type="GO" id="GO:0005737">
    <property type="term" value="C:cytoplasm"/>
    <property type="evidence" value="ECO:0007669"/>
    <property type="project" value="TreeGrafter"/>
</dbReference>
<dbReference type="SUPFAM" id="SSF53474">
    <property type="entry name" value="alpha/beta-Hydrolases"/>
    <property type="match status" value="1"/>
</dbReference>
<dbReference type="InterPro" id="IPR050565">
    <property type="entry name" value="LYPA1-2/EST-like"/>
</dbReference>
<evidence type="ECO:0000259" key="2">
    <source>
        <dbReference type="Pfam" id="PF02230"/>
    </source>
</evidence>
<organism evidence="3 4">
    <name type="scientific">Hyphodiscus hymeniophilus</name>
    <dbReference type="NCBI Taxonomy" id="353542"/>
    <lineage>
        <taxon>Eukaryota</taxon>
        <taxon>Fungi</taxon>
        <taxon>Dikarya</taxon>
        <taxon>Ascomycota</taxon>
        <taxon>Pezizomycotina</taxon>
        <taxon>Leotiomycetes</taxon>
        <taxon>Helotiales</taxon>
        <taxon>Hyphodiscaceae</taxon>
        <taxon>Hyphodiscus</taxon>
    </lineage>
</organism>
<dbReference type="GO" id="GO:0052689">
    <property type="term" value="F:carboxylic ester hydrolase activity"/>
    <property type="evidence" value="ECO:0007669"/>
    <property type="project" value="TreeGrafter"/>
</dbReference>
<proteinExistence type="inferred from homology"/>
<reference evidence="3" key="1">
    <citation type="submission" date="2019-07" db="EMBL/GenBank/DDBJ databases">
        <title>Hyphodiscus hymeniophilus genome sequencing and assembly.</title>
        <authorList>
            <person name="Kramer G."/>
            <person name="Nodwell J."/>
        </authorList>
    </citation>
    <scope>NUCLEOTIDE SEQUENCE</scope>
    <source>
        <strain evidence="3">ATCC 34498</strain>
    </source>
</reference>
<comment type="caution">
    <text evidence="3">The sequence shown here is derived from an EMBL/GenBank/DDBJ whole genome shotgun (WGS) entry which is preliminary data.</text>
</comment>
<dbReference type="GO" id="GO:0008474">
    <property type="term" value="F:palmitoyl-(protein) hydrolase activity"/>
    <property type="evidence" value="ECO:0007669"/>
    <property type="project" value="TreeGrafter"/>
</dbReference>
<dbReference type="InterPro" id="IPR029058">
    <property type="entry name" value="AB_hydrolase_fold"/>
</dbReference>
<dbReference type="Proteomes" id="UP000785200">
    <property type="component" value="Unassembled WGS sequence"/>
</dbReference>
<keyword evidence="3" id="KW-0378">Hydrolase</keyword>
<sequence>LRARTPFSETEKCYSGRQLRRVCTYSESRSEVLFIFGPESLDDKMETPRLPTKADFPSTLVFDLAPPPSGPALNILILLHGLGDTNTSFTTLGRNLNLPQTASLSLQAPNPIPAIFTGSDAPSFHWGDDVLIDEQRGEIELDAGFVGSTKLLGSVVEALTSRCQYPLRSIMFLGYGQGGMVALSFIKSYTPSSLASSSSYTEAEFGGVISIGAGLPSSSSSSIPKCRTPILVCGGSRSSQVTRNAVDRLKKVFGDVEYVKWEKADDSMMRNREEMLPLMRFFARRLRSRVGVPEEAVEVG</sequence>
<evidence type="ECO:0000313" key="3">
    <source>
        <dbReference type="EMBL" id="KAG0652211.1"/>
    </source>
</evidence>
<dbReference type="AlphaFoldDB" id="A0A9P6VPL1"/>
<feature type="non-terminal residue" evidence="3">
    <location>
        <position position="1"/>
    </location>
</feature>
<accession>A0A9P6VPL1</accession>
<dbReference type="Pfam" id="PF02230">
    <property type="entry name" value="Abhydrolase_2"/>
    <property type="match status" value="1"/>
</dbReference>
<evidence type="ECO:0000256" key="1">
    <source>
        <dbReference type="ARBA" id="ARBA00006499"/>
    </source>
</evidence>
<evidence type="ECO:0000313" key="4">
    <source>
        <dbReference type="Proteomes" id="UP000785200"/>
    </source>
</evidence>
<dbReference type="EMBL" id="VNKQ01000003">
    <property type="protein sequence ID" value="KAG0652211.1"/>
    <property type="molecule type" value="Genomic_DNA"/>
</dbReference>
<dbReference type="PANTHER" id="PTHR10655">
    <property type="entry name" value="LYSOPHOSPHOLIPASE-RELATED"/>
    <property type="match status" value="1"/>
</dbReference>
<feature type="domain" description="Phospholipase/carboxylesterase/thioesterase" evidence="2">
    <location>
        <begin position="68"/>
        <end position="248"/>
    </location>
</feature>
<dbReference type="PANTHER" id="PTHR10655:SF67">
    <property type="entry name" value="PHOSPHOLIPASE_CARBOXYLESTERASE SUPERFAMILY (AFU_ORTHOLOGUE AFUA_5G09340)"/>
    <property type="match status" value="1"/>
</dbReference>